<keyword evidence="2 6" id="KW-0560">Oxidoreductase</keyword>
<keyword evidence="7" id="KW-1185">Reference proteome</keyword>
<name>A0ABW3SRW9_9BACT</name>
<evidence type="ECO:0000256" key="4">
    <source>
        <dbReference type="SAM" id="MobiDB-lite"/>
    </source>
</evidence>
<dbReference type="PANTHER" id="PTHR44196">
    <property type="entry name" value="DEHYDROGENASE/REDUCTASE SDR FAMILY MEMBER 7B"/>
    <property type="match status" value="1"/>
</dbReference>
<dbReference type="SMART" id="SM00822">
    <property type="entry name" value="PKS_KR"/>
    <property type="match status" value="1"/>
</dbReference>
<dbReference type="EMBL" id="JBHTLD010000085">
    <property type="protein sequence ID" value="MFD1186686.1"/>
    <property type="molecule type" value="Genomic_DNA"/>
</dbReference>
<dbReference type="EC" id="1.-.-.-" evidence="6"/>
<dbReference type="GO" id="GO:0016491">
    <property type="term" value="F:oxidoreductase activity"/>
    <property type="evidence" value="ECO:0007669"/>
    <property type="project" value="UniProtKB-KW"/>
</dbReference>
<feature type="compositionally biased region" description="Basic and acidic residues" evidence="4">
    <location>
        <begin position="326"/>
        <end position="345"/>
    </location>
</feature>
<dbReference type="InterPro" id="IPR002347">
    <property type="entry name" value="SDR_fam"/>
</dbReference>
<comment type="caution">
    <text evidence="6">The sequence shown here is derived from an EMBL/GenBank/DDBJ whole genome shotgun (WGS) entry which is preliminary data.</text>
</comment>
<dbReference type="Gene3D" id="3.40.50.720">
    <property type="entry name" value="NAD(P)-binding Rossmann-like Domain"/>
    <property type="match status" value="1"/>
</dbReference>
<gene>
    <name evidence="6" type="ORF">ACFQ2O_10760</name>
</gene>
<evidence type="ECO:0000256" key="1">
    <source>
        <dbReference type="ARBA" id="ARBA00006484"/>
    </source>
</evidence>
<dbReference type="Pfam" id="PF00106">
    <property type="entry name" value="adh_short"/>
    <property type="match status" value="1"/>
</dbReference>
<dbReference type="SUPFAM" id="SSF51735">
    <property type="entry name" value="NAD(P)-binding Rossmann-fold domains"/>
    <property type="match status" value="1"/>
</dbReference>
<dbReference type="PRINTS" id="PR00081">
    <property type="entry name" value="GDHRDH"/>
</dbReference>
<evidence type="ECO:0000313" key="7">
    <source>
        <dbReference type="Proteomes" id="UP001597094"/>
    </source>
</evidence>
<evidence type="ECO:0000256" key="3">
    <source>
        <dbReference type="RuleBase" id="RU000363"/>
    </source>
</evidence>
<dbReference type="InterPro" id="IPR057326">
    <property type="entry name" value="KR_dom"/>
</dbReference>
<evidence type="ECO:0000256" key="2">
    <source>
        <dbReference type="ARBA" id="ARBA00023002"/>
    </source>
</evidence>
<dbReference type="PANTHER" id="PTHR44196:SF1">
    <property type="entry name" value="DEHYDROGENASE_REDUCTASE SDR FAMILY MEMBER 7B"/>
    <property type="match status" value="1"/>
</dbReference>
<dbReference type="PRINTS" id="PR00080">
    <property type="entry name" value="SDRFAMILY"/>
</dbReference>
<reference evidence="7" key="1">
    <citation type="journal article" date="2019" name="Int. J. Syst. Evol. Microbiol.">
        <title>The Global Catalogue of Microorganisms (GCM) 10K type strain sequencing project: providing services to taxonomists for standard genome sequencing and annotation.</title>
        <authorList>
            <consortium name="The Broad Institute Genomics Platform"/>
            <consortium name="The Broad Institute Genome Sequencing Center for Infectious Disease"/>
            <person name="Wu L."/>
            <person name="Ma J."/>
        </authorList>
    </citation>
    <scope>NUCLEOTIDE SEQUENCE [LARGE SCALE GENOMIC DNA]</scope>
    <source>
        <strain evidence="7">JCM 31319</strain>
    </source>
</reference>
<feature type="region of interest" description="Disordered" evidence="4">
    <location>
        <begin position="312"/>
        <end position="353"/>
    </location>
</feature>
<accession>A0ABW3SRW9</accession>
<sequence length="353" mass="38525">MKYLTKFSHSSFVNFSSRMYGIAILLLLLSFCLGGCATSELGKSGQRKTAGRTFVIVGASSGFGRGVAEQLGAYKANVVLAARRTELLEEVAEKVRAAGGTALVVSMDISKPEDVQRLADAAVQAYGTIDVWINMAGVGGIGRFWDIPLDDQARIVDINLKGFIYGSYAAVRQFRAQGYGTLINMGSIESVNPLAYHASYAATKGGILNLGQALNQELRLDGHKNIRVVTVEPWAVDTPFWRHAANYSGGTPRMAAMDPPSKVVNAIIRASLRGRNELPVGWKAKGAWLSHRLFPRLTERLSANIIHKYQIENAPPAPPTSGSVHEPMEAGRGVDDNVRQRMKEEKKRRKQNN</sequence>
<evidence type="ECO:0000313" key="6">
    <source>
        <dbReference type="EMBL" id="MFD1186686.1"/>
    </source>
</evidence>
<dbReference type="InterPro" id="IPR036291">
    <property type="entry name" value="NAD(P)-bd_dom_sf"/>
</dbReference>
<protein>
    <submittedName>
        <fullName evidence="6">SDR family NAD(P)-dependent oxidoreductase</fullName>
        <ecNumber evidence="6">1.-.-.-</ecNumber>
    </submittedName>
</protein>
<comment type="similarity">
    <text evidence="1 3">Belongs to the short-chain dehydrogenases/reductases (SDR) family.</text>
</comment>
<dbReference type="Proteomes" id="UP001597094">
    <property type="component" value="Unassembled WGS sequence"/>
</dbReference>
<proteinExistence type="inferred from homology"/>
<evidence type="ECO:0000259" key="5">
    <source>
        <dbReference type="SMART" id="SM00822"/>
    </source>
</evidence>
<feature type="domain" description="Ketoreductase" evidence="5">
    <location>
        <begin position="52"/>
        <end position="244"/>
    </location>
</feature>
<organism evidence="6 7">
    <name type="scientific">Pontibacter rugosus</name>
    <dbReference type="NCBI Taxonomy" id="1745966"/>
    <lineage>
        <taxon>Bacteria</taxon>
        <taxon>Pseudomonadati</taxon>
        <taxon>Bacteroidota</taxon>
        <taxon>Cytophagia</taxon>
        <taxon>Cytophagales</taxon>
        <taxon>Hymenobacteraceae</taxon>
        <taxon>Pontibacter</taxon>
    </lineage>
</organism>